<organism evidence="2 3">
    <name type="scientific">Leptolyngbya subtilissima DQ-A4</name>
    <dbReference type="NCBI Taxonomy" id="2933933"/>
    <lineage>
        <taxon>Bacteria</taxon>
        <taxon>Bacillati</taxon>
        <taxon>Cyanobacteriota</taxon>
        <taxon>Cyanophyceae</taxon>
        <taxon>Leptolyngbyales</taxon>
        <taxon>Leptolyngbyaceae</taxon>
        <taxon>Leptolyngbya group</taxon>
        <taxon>Leptolyngbya</taxon>
    </lineage>
</organism>
<keyword evidence="3" id="KW-1185">Reference proteome</keyword>
<keyword evidence="1" id="KW-1133">Transmembrane helix</keyword>
<comment type="caution">
    <text evidence="2">The sequence shown here is derived from an EMBL/GenBank/DDBJ whole genome shotgun (WGS) entry which is preliminary data.</text>
</comment>
<proteinExistence type="predicted"/>
<protein>
    <submittedName>
        <fullName evidence="2">Alpha/beta hydrolase</fullName>
    </submittedName>
</protein>
<name>A0ABV0K3B0_9CYAN</name>
<feature type="transmembrane region" description="Helical" evidence="1">
    <location>
        <begin position="143"/>
        <end position="169"/>
    </location>
</feature>
<dbReference type="RefSeq" id="WP_190695974.1">
    <property type="nucleotide sequence ID" value="NZ_JAMPKX010000002.1"/>
</dbReference>
<evidence type="ECO:0000313" key="3">
    <source>
        <dbReference type="Proteomes" id="UP001482513"/>
    </source>
</evidence>
<keyword evidence="2" id="KW-0378">Hydrolase</keyword>
<dbReference type="Proteomes" id="UP001482513">
    <property type="component" value="Unassembled WGS sequence"/>
</dbReference>
<dbReference type="GO" id="GO:0016787">
    <property type="term" value="F:hydrolase activity"/>
    <property type="evidence" value="ECO:0007669"/>
    <property type="project" value="UniProtKB-KW"/>
</dbReference>
<gene>
    <name evidence="2" type="ORF">NC992_06045</name>
</gene>
<keyword evidence="1" id="KW-0812">Transmembrane</keyword>
<evidence type="ECO:0000256" key="1">
    <source>
        <dbReference type="SAM" id="Phobius"/>
    </source>
</evidence>
<feature type="transmembrane region" description="Helical" evidence="1">
    <location>
        <begin position="181"/>
        <end position="211"/>
    </location>
</feature>
<keyword evidence="1" id="KW-0472">Membrane</keyword>
<sequence>MSASLLFIQKLKNSDKFPGYFVASTAPHNVEDDPLDYSTSSNTPISATPESHVEEMASYLKEHKGNAEILVVIHGYNTNKDSVKEWFDSIQEHIALHHPRRSKGFVLIGYRWPSEQIVPSELTKSGQNKLKVLSRQLKNYRNALPFVPGLLLLVGFIGLLISLVSWFFGLFSTAAQIPGTVLSLIVAGLATAVALLFFAPIFTIILLRFVVYFRDNYRANNFGTPDLVELMRQIDNTLTKDVPESEKDWGKSRIKLSFIGHSMGGFVVTNTVRILSDVFDSRSVGTMSTADPQKKPSPAVGNVFCLSRLVLVSPDIPAETIISGRANFLQSSLRRFEEAYLFSNEGDMALRLASTAANYFSYPSRTQDGGYRLGNVTVRSSGIEIKEESKEQFEDYGILARLPNGLLVKLQDTLTSQGHVQSAICGGQLAKVEGNAIANLQGEMLTYSEQGETAPLYEVLHDFLEPYNLQASKIDCLQQGQIVKLPSGEVVSLQNKANSYWYFEAVQENHLCRVQGDKLFDFDDDQFVIFERGHIAKIKGEKLEILDKAEDQSWASAYGEPLKVSGDQLTVFKDGKFVKYQHQEEIAGEPLAIGGRVSITWRFPLDYLYIRDKTPLSERQRSVALAPGETPIGELFSFFDCTDYIEPNADRKLVGVLSHAKRKKSLSIGDYFALTKDYFSGRIDTHGGYFNNLDQQRPYKPEAISSKFVIYGLACVGFEKLLDELGEQTAVQQDPHLTTLYAQTLSDLTEQSPNSSAEQRRRIALTQVLSSICQKKQIQVLLSRKCYEENVLGLE</sequence>
<reference evidence="2 3" key="1">
    <citation type="submission" date="2022-04" db="EMBL/GenBank/DDBJ databases">
        <title>Positive selection, recombination, and allopatry shape intraspecific diversity of widespread and dominant cyanobacteria.</title>
        <authorList>
            <person name="Wei J."/>
            <person name="Shu W."/>
            <person name="Hu C."/>
        </authorList>
    </citation>
    <scope>NUCLEOTIDE SEQUENCE [LARGE SCALE GENOMIC DNA]</scope>
    <source>
        <strain evidence="2 3">DQ-A4</strain>
    </source>
</reference>
<evidence type="ECO:0000313" key="2">
    <source>
        <dbReference type="EMBL" id="MEP0946427.1"/>
    </source>
</evidence>
<dbReference type="EMBL" id="JAMPKX010000002">
    <property type="protein sequence ID" value="MEP0946427.1"/>
    <property type="molecule type" value="Genomic_DNA"/>
</dbReference>
<accession>A0ABV0K3B0</accession>